<gene>
    <name evidence="1" type="ORF">KP509_16G048900</name>
</gene>
<evidence type="ECO:0000313" key="2">
    <source>
        <dbReference type="Proteomes" id="UP000825935"/>
    </source>
</evidence>
<reference evidence="1" key="1">
    <citation type="submission" date="2021-08" db="EMBL/GenBank/DDBJ databases">
        <title>WGS assembly of Ceratopteris richardii.</title>
        <authorList>
            <person name="Marchant D.B."/>
            <person name="Chen G."/>
            <person name="Jenkins J."/>
            <person name="Shu S."/>
            <person name="Leebens-Mack J."/>
            <person name="Grimwood J."/>
            <person name="Schmutz J."/>
            <person name="Soltis P."/>
            <person name="Soltis D."/>
            <person name="Chen Z.-H."/>
        </authorList>
    </citation>
    <scope>NUCLEOTIDE SEQUENCE</scope>
    <source>
        <strain evidence="1">Whitten #5841</strain>
        <tissue evidence="1">Leaf</tissue>
    </source>
</reference>
<name>A0A8T2T4C3_CERRI</name>
<evidence type="ECO:0000313" key="1">
    <source>
        <dbReference type="EMBL" id="KAH7387929.1"/>
    </source>
</evidence>
<protein>
    <submittedName>
        <fullName evidence="1">Uncharacterized protein</fullName>
    </submittedName>
</protein>
<organism evidence="1 2">
    <name type="scientific">Ceratopteris richardii</name>
    <name type="common">Triangle waterfern</name>
    <dbReference type="NCBI Taxonomy" id="49495"/>
    <lineage>
        <taxon>Eukaryota</taxon>
        <taxon>Viridiplantae</taxon>
        <taxon>Streptophyta</taxon>
        <taxon>Embryophyta</taxon>
        <taxon>Tracheophyta</taxon>
        <taxon>Polypodiopsida</taxon>
        <taxon>Polypodiidae</taxon>
        <taxon>Polypodiales</taxon>
        <taxon>Pteridineae</taxon>
        <taxon>Pteridaceae</taxon>
        <taxon>Parkerioideae</taxon>
        <taxon>Ceratopteris</taxon>
    </lineage>
</organism>
<dbReference type="AlphaFoldDB" id="A0A8T2T4C3"/>
<proteinExistence type="predicted"/>
<accession>A0A8T2T4C3</accession>
<dbReference type="EMBL" id="CM035421">
    <property type="protein sequence ID" value="KAH7387929.1"/>
    <property type="molecule type" value="Genomic_DNA"/>
</dbReference>
<dbReference type="Proteomes" id="UP000825935">
    <property type="component" value="Chromosome 16"/>
</dbReference>
<sequence>MQQKRHLQVEDLLAFGRTIEGNEFDEENMTSESVKARCIWSATQN</sequence>
<comment type="caution">
    <text evidence="1">The sequence shown here is derived from an EMBL/GenBank/DDBJ whole genome shotgun (WGS) entry which is preliminary data.</text>
</comment>
<keyword evidence="2" id="KW-1185">Reference proteome</keyword>